<evidence type="ECO:0000313" key="2">
    <source>
        <dbReference type="EMBL" id="MFC7319278.1"/>
    </source>
</evidence>
<comment type="caution">
    <text evidence="2">The sequence shown here is derived from an EMBL/GenBank/DDBJ whole genome shotgun (WGS) entry which is preliminary data.</text>
</comment>
<feature type="domain" description="Transposase IS200-like" evidence="1">
    <location>
        <begin position="9"/>
        <end position="123"/>
    </location>
</feature>
<dbReference type="InterPro" id="IPR036515">
    <property type="entry name" value="Transposase_17_sf"/>
</dbReference>
<dbReference type="Proteomes" id="UP001596494">
    <property type="component" value="Unassembled WGS sequence"/>
</dbReference>
<dbReference type="InterPro" id="IPR002686">
    <property type="entry name" value="Transposase_17"/>
</dbReference>
<dbReference type="Gene3D" id="3.30.70.1290">
    <property type="entry name" value="Transposase IS200-like"/>
    <property type="match status" value="1"/>
</dbReference>
<name>A0ABW2JZD7_9BACI</name>
<dbReference type="EMBL" id="JBHTBY010000001">
    <property type="protein sequence ID" value="MFC7319278.1"/>
    <property type="molecule type" value="Genomic_DNA"/>
</dbReference>
<gene>
    <name evidence="2" type="ORF">ACFQMN_00090</name>
</gene>
<accession>A0ABW2JZD7</accession>
<sequence length="192" mass="22352">MARKPRVWYPGAIYHVTARGNRRGDLFYDDADFEEYKSLLVWGQKEFPFRLHAYCLMTNHVHLLMETLHLPPGESIKAMHTRYAIYFNKRHKVSGHLFQGRYHATLIDTKQYVLEASKYIHLNPLKANMVASAAAYPFSSYAAYLASHAEDRCVCTEKILSLFTHPAHEKYQAYVDGKDGGTYRNYSKKHWT</sequence>
<proteinExistence type="predicted"/>
<reference evidence="3" key="1">
    <citation type="journal article" date="2019" name="Int. J. Syst. Evol. Microbiol.">
        <title>The Global Catalogue of Microorganisms (GCM) 10K type strain sequencing project: providing services to taxonomists for standard genome sequencing and annotation.</title>
        <authorList>
            <consortium name="The Broad Institute Genomics Platform"/>
            <consortium name="The Broad Institute Genome Sequencing Center for Infectious Disease"/>
            <person name="Wu L."/>
            <person name="Ma J."/>
        </authorList>
    </citation>
    <scope>NUCLEOTIDE SEQUENCE [LARGE SCALE GENOMIC DNA]</scope>
    <source>
        <strain evidence="3">CCUG 73951</strain>
    </source>
</reference>
<dbReference type="RefSeq" id="WP_289216047.1">
    <property type="nucleotide sequence ID" value="NZ_JAPVRC010000005.1"/>
</dbReference>
<keyword evidence="3" id="KW-1185">Reference proteome</keyword>
<dbReference type="SUPFAM" id="SSF143422">
    <property type="entry name" value="Transposase IS200-like"/>
    <property type="match status" value="1"/>
</dbReference>
<evidence type="ECO:0000313" key="3">
    <source>
        <dbReference type="Proteomes" id="UP001596494"/>
    </source>
</evidence>
<evidence type="ECO:0000259" key="1">
    <source>
        <dbReference type="SMART" id="SM01321"/>
    </source>
</evidence>
<dbReference type="Pfam" id="PF01797">
    <property type="entry name" value="Y1_Tnp"/>
    <property type="match status" value="1"/>
</dbReference>
<dbReference type="PANTHER" id="PTHR34322">
    <property type="entry name" value="TRANSPOSASE, Y1_TNP DOMAIN-CONTAINING"/>
    <property type="match status" value="1"/>
</dbReference>
<dbReference type="SMART" id="SM01321">
    <property type="entry name" value="Y1_Tnp"/>
    <property type="match status" value="1"/>
</dbReference>
<dbReference type="PANTHER" id="PTHR34322:SF2">
    <property type="entry name" value="TRANSPOSASE IS200-LIKE DOMAIN-CONTAINING PROTEIN"/>
    <property type="match status" value="1"/>
</dbReference>
<organism evidence="2 3">
    <name type="scientific">Halobacillus campisalis</name>
    <dbReference type="NCBI Taxonomy" id="435909"/>
    <lineage>
        <taxon>Bacteria</taxon>
        <taxon>Bacillati</taxon>
        <taxon>Bacillota</taxon>
        <taxon>Bacilli</taxon>
        <taxon>Bacillales</taxon>
        <taxon>Bacillaceae</taxon>
        <taxon>Halobacillus</taxon>
    </lineage>
</organism>
<protein>
    <submittedName>
        <fullName evidence="2">Transposase</fullName>
    </submittedName>
</protein>